<protein>
    <submittedName>
        <fullName evidence="2">Uncharacterized protein</fullName>
    </submittedName>
</protein>
<keyword evidence="1" id="KW-0812">Transmembrane</keyword>
<feature type="transmembrane region" description="Helical" evidence="1">
    <location>
        <begin position="185"/>
        <end position="201"/>
    </location>
</feature>
<feature type="transmembrane region" description="Helical" evidence="1">
    <location>
        <begin position="221"/>
        <end position="244"/>
    </location>
</feature>
<evidence type="ECO:0000313" key="3">
    <source>
        <dbReference type="Proteomes" id="UP001145087"/>
    </source>
</evidence>
<feature type="transmembrane region" description="Helical" evidence="1">
    <location>
        <begin position="7"/>
        <end position="26"/>
    </location>
</feature>
<feature type="transmembrane region" description="Helical" evidence="1">
    <location>
        <begin position="159"/>
        <end position="178"/>
    </location>
</feature>
<keyword evidence="1" id="KW-1133">Transmembrane helix</keyword>
<feature type="transmembrane region" description="Helical" evidence="1">
    <location>
        <begin position="105"/>
        <end position="124"/>
    </location>
</feature>
<organism evidence="2 3">
    <name type="scientific">Draconibacterium aestuarii</name>
    <dbReference type="NCBI Taxonomy" id="2998507"/>
    <lineage>
        <taxon>Bacteria</taxon>
        <taxon>Pseudomonadati</taxon>
        <taxon>Bacteroidota</taxon>
        <taxon>Bacteroidia</taxon>
        <taxon>Marinilabiliales</taxon>
        <taxon>Prolixibacteraceae</taxon>
        <taxon>Draconibacterium</taxon>
    </lineage>
</organism>
<gene>
    <name evidence="2" type="ORF">OU798_07780</name>
</gene>
<sequence length="258" mass="29845">MINRTKTTIFFTILVVTHLLLSYYYFGKWWNASLGTLLIVGICYINWRKDFLQFSGLKVKMINVVVSVLLTGVIILISFSFIHYVALRQQIRIEFAGWKNLCHNVFYILNEEIVFGSVILFSLIRSKNVKPLAASIGLAFIFSTGHFIFYKWIFLDKGILEISTLCTLFFIAVVRNNIILYTGHIAYSWSLHFGWMFVMFGCNHIDVYTNTSMSELTRFNMYLGTTTMVVVSFLMAVGSLYLMLENRRNDAVILHSDH</sequence>
<keyword evidence="3" id="KW-1185">Reference proteome</keyword>
<dbReference type="Proteomes" id="UP001145087">
    <property type="component" value="Unassembled WGS sequence"/>
</dbReference>
<proteinExistence type="predicted"/>
<dbReference type="EMBL" id="JAPOHD010000013">
    <property type="protein sequence ID" value="MCY1720238.1"/>
    <property type="molecule type" value="Genomic_DNA"/>
</dbReference>
<dbReference type="AlphaFoldDB" id="A0A9X3J5B3"/>
<evidence type="ECO:0000313" key="2">
    <source>
        <dbReference type="EMBL" id="MCY1720238.1"/>
    </source>
</evidence>
<name>A0A9X3J5B3_9BACT</name>
<reference evidence="2" key="1">
    <citation type="submission" date="2022-11" db="EMBL/GenBank/DDBJ databases">
        <title>Marilongibacter aestuarii gen. nov., sp. nov., isolated from tidal flat sediment.</title>
        <authorList>
            <person name="Jiayan W."/>
        </authorList>
    </citation>
    <scope>NUCLEOTIDE SEQUENCE</scope>
    <source>
        <strain evidence="2">Z1-6</strain>
    </source>
</reference>
<evidence type="ECO:0000256" key="1">
    <source>
        <dbReference type="SAM" id="Phobius"/>
    </source>
</evidence>
<feature type="transmembrane region" description="Helical" evidence="1">
    <location>
        <begin position="32"/>
        <end position="49"/>
    </location>
</feature>
<comment type="caution">
    <text evidence="2">The sequence shown here is derived from an EMBL/GenBank/DDBJ whole genome shotgun (WGS) entry which is preliminary data.</text>
</comment>
<feature type="transmembrane region" description="Helical" evidence="1">
    <location>
        <begin position="131"/>
        <end position="153"/>
    </location>
</feature>
<accession>A0A9X3J5B3</accession>
<dbReference type="RefSeq" id="WP_343332571.1">
    <property type="nucleotide sequence ID" value="NZ_JAPOHD010000013.1"/>
</dbReference>
<feature type="transmembrane region" description="Helical" evidence="1">
    <location>
        <begin position="61"/>
        <end position="85"/>
    </location>
</feature>
<keyword evidence="1" id="KW-0472">Membrane</keyword>